<dbReference type="Proteomes" id="UP001143349">
    <property type="component" value="Unassembled WGS sequence"/>
</dbReference>
<dbReference type="Pfam" id="PF02894">
    <property type="entry name" value="GFO_IDH_MocA_C"/>
    <property type="match status" value="1"/>
</dbReference>
<evidence type="ECO:0000256" key="1">
    <source>
        <dbReference type="ARBA" id="ARBA00023002"/>
    </source>
</evidence>
<evidence type="ECO:0000259" key="2">
    <source>
        <dbReference type="Pfam" id="PF01408"/>
    </source>
</evidence>
<feature type="domain" description="Gfo/Idh/MocA-like oxidoreductase N-terminal" evidence="2">
    <location>
        <begin position="3"/>
        <end position="122"/>
    </location>
</feature>
<accession>A0AAD3P0N8</accession>
<name>A0AAD3P0N8_9RHOB</name>
<dbReference type="SUPFAM" id="SSF51735">
    <property type="entry name" value="NAD(P)-binding Rossmann-fold domains"/>
    <property type="match status" value="1"/>
</dbReference>
<reference evidence="4" key="2">
    <citation type="submission" date="2023-01" db="EMBL/GenBank/DDBJ databases">
        <authorList>
            <person name="Sun Q."/>
            <person name="Evtushenko L."/>
        </authorList>
    </citation>
    <scope>NUCLEOTIDE SEQUENCE</scope>
    <source>
        <strain evidence="4">VKM B-2222</strain>
    </source>
</reference>
<dbReference type="EMBL" id="BSFH01000084">
    <property type="protein sequence ID" value="GLK65334.1"/>
    <property type="molecule type" value="Genomic_DNA"/>
</dbReference>
<proteinExistence type="predicted"/>
<dbReference type="SUPFAM" id="SSF55347">
    <property type="entry name" value="Glyceraldehyde-3-phosphate dehydrogenase-like, C-terminal domain"/>
    <property type="match status" value="1"/>
</dbReference>
<keyword evidence="1" id="KW-0560">Oxidoreductase</keyword>
<dbReference type="Pfam" id="PF01408">
    <property type="entry name" value="GFO_IDH_MocA"/>
    <property type="match status" value="1"/>
</dbReference>
<evidence type="ECO:0000313" key="5">
    <source>
        <dbReference type="Proteomes" id="UP001143349"/>
    </source>
</evidence>
<organism evidence="4 5">
    <name type="scientific">Paracoccus kondratievae</name>
    <dbReference type="NCBI Taxonomy" id="135740"/>
    <lineage>
        <taxon>Bacteria</taxon>
        <taxon>Pseudomonadati</taxon>
        <taxon>Pseudomonadota</taxon>
        <taxon>Alphaproteobacteria</taxon>
        <taxon>Rhodobacterales</taxon>
        <taxon>Paracoccaceae</taxon>
        <taxon>Paracoccus</taxon>
    </lineage>
</organism>
<dbReference type="PANTHER" id="PTHR43818:SF11">
    <property type="entry name" value="BCDNA.GH03377"/>
    <property type="match status" value="1"/>
</dbReference>
<dbReference type="InterPro" id="IPR036291">
    <property type="entry name" value="NAD(P)-bd_dom_sf"/>
</dbReference>
<dbReference type="PANTHER" id="PTHR43818">
    <property type="entry name" value="BCDNA.GH03377"/>
    <property type="match status" value="1"/>
</dbReference>
<evidence type="ECO:0000313" key="4">
    <source>
        <dbReference type="EMBL" id="GLK65334.1"/>
    </source>
</evidence>
<sequence length="332" mass="36582">MTIKIGWIGCGRHATWMLMPQLARSGFEISAVCDRDEAAARNAARQFGAKAVYSDYDDMIANADIDAVGMAVGPEIHFRATLSSLRRGLPVFMEKPPAATAAQARELLDASEAAKVPVTVGFMKRYSTGNKIAKNILNGGDFGQVLGIHGSYMTAPTYFAGQVDYTGFYLHHCVHYMDLITWFAGSEFADLRLRKNVPDAGKMLLHMNFECDNGVIGNIIMGTVQSRGTPMEYIQIMGDHNRIEVENIINVAWHRNPPFKAEDPDAVLDPACDSLVWTPNFTAAANEDHKGYHALLLDVAATMRGESDTAPQIRDGWLAMRRLEQMIALIEA</sequence>
<dbReference type="GO" id="GO:0000166">
    <property type="term" value="F:nucleotide binding"/>
    <property type="evidence" value="ECO:0007669"/>
    <property type="project" value="InterPro"/>
</dbReference>
<reference evidence="4" key="1">
    <citation type="journal article" date="2014" name="Int. J. Syst. Evol. Microbiol.">
        <title>Complete genome sequence of Corynebacterium casei LMG S-19264T (=DSM 44701T), isolated from a smear-ripened cheese.</title>
        <authorList>
            <consortium name="US DOE Joint Genome Institute (JGI-PGF)"/>
            <person name="Walter F."/>
            <person name="Albersmeier A."/>
            <person name="Kalinowski J."/>
            <person name="Ruckert C."/>
        </authorList>
    </citation>
    <scope>NUCLEOTIDE SEQUENCE</scope>
    <source>
        <strain evidence="4">VKM B-2222</strain>
    </source>
</reference>
<protein>
    <submittedName>
        <fullName evidence="4">Oxidoreductase</fullName>
    </submittedName>
</protein>
<keyword evidence="5" id="KW-1185">Reference proteome</keyword>
<comment type="caution">
    <text evidence="4">The sequence shown here is derived from an EMBL/GenBank/DDBJ whole genome shotgun (WGS) entry which is preliminary data.</text>
</comment>
<feature type="domain" description="Gfo/Idh/MocA-like oxidoreductase C-terminal" evidence="3">
    <location>
        <begin position="136"/>
        <end position="326"/>
    </location>
</feature>
<dbReference type="Gene3D" id="3.30.360.10">
    <property type="entry name" value="Dihydrodipicolinate Reductase, domain 2"/>
    <property type="match status" value="1"/>
</dbReference>
<dbReference type="InterPro" id="IPR000683">
    <property type="entry name" value="Gfo/Idh/MocA-like_OxRdtase_N"/>
</dbReference>
<dbReference type="RefSeq" id="WP_010400068.1">
    <property type="nucleotide sequence ID" value="NZ_BSFH01000084.1"/>
</dbReference>
<gene>
    <name evidence="4" type="ORF">GCM10017635_28090</name>
</gene>
<dbReference type="InterPro" id="IPR050463">
    <property type="entry name" value="Gfo/Idh/MocA_oxidrdct_glycsds"/>
</dbReference>
<dbReference type="InterPro" id="IPR004104">
    <property type="entry name" value="Gfo/Idh/MocA-like_OxRdtase_C"/>
</dbReference>
<dbReference type="Gene3D" id="3.40.50.720">
    <property type="entry name" value="NAD(P)-binding Rossmann-like Domain"/>
    <property type="match status" value="1"/>
</dbReference>
<evidence type="ECO:0000259" key="3">
    <source>
        <dbReference type="Pfam" id="PF02894"/>
    </source>
</evidence>
<dbReference type="AlphaFoldDB" id="A0AAD3P0N8"/>
<dbReference type="GO" id="GO:0016491">
    <property type="term" value="F:oxidoreductase activity"/>
    <property type="evidence" value="ECO:0007669"/>
    <property type="project" value="UniProtKB-KW"/>
</dbReference>